<reference evidence="3 4" key="1">
    <citation type="submission" date="2018-09" db="EMBL/GenBank/DDBJ databases">
        <title>A high-quality reference genome of wild soybean provides a powerful tool to mine soybean genomes.</title>
        <authorList>
            <person name="Xie M."/>
            <person name="Chung C.Y.L."/>
            <person name="Li M.-W."/>
            <person name="Wong F.-L."/>
            <person name="Chan T.-F."/>
            <person name="Lam H.-M."/>
        </authorList>
    </citation>
    <scope>NUCLEOTIDE SEQUENCE [LARGE SCALE GENOMIC DNA]</scope>
    <source>
        <strain evidence="4">cv. W05</strain>
        <tissue evidence="3">Hypocotyl of etiolated seedlings</tissue>
    </source>
</reference>
<keyword evidence="4" id="KW-1185">Reference proteome</keyword>
<comment type="caution">
    <text evidence="3">The sequence shown here is derived from an EMBL/GenBank/DDBJ whole genome shotgun (WGS) entry which is preliminary data.</text>
</comment>
<sequence>MSFELFLVLMPSALLSIDWLVVVVVIVLIVSPSLSHGLVIIFTVVFLCPRPHPHHCVWESLATIFKPEHECLRVLISLNLKQEPCLDLCASGGKDGVTLLWDLAQGFQVQARCIRFARHPTRLVDWETLEDDKSEMCLSSVKPACPTSMLSLLALSAPTLAKRKFTNSRLASHARSASFRKLKSPRAFKTLSPSTIPSSTFPPHCLLWHLLHHRHLPFSSRSSNIPYITNSIRWFPTHSSTPIGFGVGSGSGIGSGSGGAQGGVGIGNGVSSSFGYGGGRTDTGGGDDSDGGSRRGGECFAGIGY</sequence>
<keyword evidence="2" id="KW-1133">Transmembrane helix</keyword>
<protein>
    <submittedName>
        <fullName evidence="3">Uncharacterized protein</fullName>
    </submittedName>
</protein>
<evidence type="ECO:0000313" key="4">
    <source>
        <dbReference type="Proteomes" id="UP000289340"/>
    </source>
</evidence>
<dbReference type="AlphaFoldDB" id="A0A445ILN3"/>
<evidence type="ECO:0000256" key="2">
    <source>
        <dbReference type="SAM" id="Phobius"/>
    </source>
</evidence>
<proteinExistence type="predicted"/>
<dbReference type="EMBL" id="QZWG01000010">
    <property type="protein sequence ID" value="RZB86955.1"/>
    <property type="molecule type" value="Genomic_DNA"/>
</dbReference>
<evidence type="ECO:0000313" key="3">
    <source>
        <dbReference type="EMBL" id="RZB86955.1"/>
    </source>
</evidence>
<accession>A0A445ILN3</accession>
<keyword evidence="2" id="KW-0812">Transmembrane</keyword>
<gene>
    <name evidence="3" type="ORF">D0Y65_026884</name>
</gene>
<feature type="transmembrane region" description="Helical" evidence="2">
    <location>
        <begin position="20"/>
        <end position="48"/>
    </location>
</feature>
<feature type="compositionally biased region" description="Gly residues" evidence="1">
    <location>
        <begin position="275"/>
        <end position="284"/>
    </location>
</feature>
<organism evidence="3 4">
    <name type="scientific">Glycine soja</name>
    <name type="common">Wild soybean</name>
    <dbReference type="NCBI Taxonomy" id="3848"/>
    <lineage>
        <taxon>Eukaryota</taxon>
        <taxon>Viridiplantae</taxon>
        <taxon>Streptophyta</taxon>
        <taxon>Embryophyta</taxon>
        <taxon>Tracheophyta</taxon>
        <taxon>Spermatophyta</taxon>
        <taxon>Magnoliopsida</taxon>
        <taxon>eudicotyledons</taxon>
        <taxon>Gunneridae</taxon>
        <taxon>Pentapetalae</taxon>
        <taxon>rosids</taxon>
        <taxon>fabids</taxon>
        <taxon>Fabales</taxon>
        <taxon>Fabaceae</taxon>
        <taxon>Papilionoideae</taxon>
        <taxon>50 kb inversion clade</taxon>
        <taxon>NPAAA clade</taxon>
        <taxon>indigoferoid/millettioid clade</taxon>
        <taxon>Phaseoleae</taxon>
        <taxon>Glycine</taxon>
        <taxon>Glycine subgen. Soja</taxon>
    </lineage>
</organism>
<keyword evidence="2" id="KW-0472">Membrane</keyword>
<feature type="region of interest" description="Disordered" evidence="1">
    <location>
        <begin position="275"/>
        <end position="295"/>
    </location>
</feature>
<name>A0A445ILN3_GLYSO</name>
<evidence type="ECO:0000256" key="1">
    <source>
        <dbReference type="SAM" id="MobiDB-lite"/>
    </source>
</evidence>
<dbReference type="Proteomes" id="UP000289340">
    <property type="component" value="Chromosome 10"/>
</dbReference>